<comment type="caution">
    <text evidence="5">The sequence shown here is derived from an EMBL/GenBank/DDBJ whole genome shotgun (WGS) entry which is preliminary data.</text>
</comment>
<accession>A0ABN8CJX6</accession>
<gene>
    <name evidence="5" type="ORF">PFR001_LOCUS7821</name>
</gene>
<evidence type="ECO:0000256" key="3">
    <source>
        <dbReference type="ARBA" id="ARBA00022840"/>
    </source>
</evidence>
<feature type="domain" description="GHMP kinase N-terminal" evidence="4">
    <location>
        <begin position="22"/>
        <end position="85"/>
    </location>
</feature>
<dbReference type="EMBL" id="CAKLBC010001517">
    <property type="protein sequence ID" value="CAH0492628.1"/>
    <property type="molecule type" value="Genomic_DNA"/>
</dbReference>
<evidence type="ECO:0000256" key="2">
    <source>
        <dbReference type="ARBA" id="ARBA00022741"/>
    </source>
</evidence>
<dbReference type="PANTHER" id="PTHR10457:SF7">
    <property type="entry name" value="GALACTOKINASE-RELATED"/>
    <property type="match status" value="1"/>
</dbReference>
<sequence length="135" mass="14699">MQQNMKKLDQEEAGWVLWGVMDMPDGCDLFSSSALVVTVALSTFRAHKQSEQKLLSRMELAELCRRAEHYVVTMGGGRDQAVVCLAHRGVTLHLDFSSVSVKSYPVNVLGASAAGLTFVVANSLKQALRTTTGEI</sequence>
<keyword evidence="6" id="KW-1185">Reference proteome</keyword>
<evidence type="ECO:0000313" key="6">
    <source>
        <dbReference type="Proteomes" id="UP001157938"/>
    </source>
</evidence>
<evidence type="ECO:0000313" key="5">
    <source>
        <dbReference type="EMBL" id="CAH0492628.1"/>
    </source>
</evidence>
<evidence type="ECO:0000256" key="1">
    <source>
        <dbReference type="ARBA" id="ARBA00006566"/>
    </source>
</evidence>
<dbReference type="InterPro" id="IPR006204">
    <property type="entry name" value="GHMP_kinase_N_dom"/>
</dbReference>
<organism evidence="5 6">
    <name type="scientific">Peronospora farinosa</name>
    <dbReference type="NCBI Taxonomy" id="134698"/>
    <lineage>
        <taxon>Eukaryota</taxon>
        <taxon>Sar</taxon>
        <taxon>Stramenopiles</taxon>
        <taxon>Oomycota</taxon>
        <taxon>Peronosporomycetes</taxon>
        <taxon>Peronosporales</taxon>
        <taxon>Peronosporaceae</taxon>
        <taxon>Peronospora</taxon>
    </lineage>
</organism>
<dbReference type="Proteomes" id="UP001157938">
    <property type="component" value="Unassembled WGS sequence"/>
</dbReference>
<keyword evidence="3" id="KW-0067">ATP-binding</keyword>
<dbReference type="InterPro" id="IPR020568">
    <property type="entry name" value="Ribosomal_Su5_D2-typ_SF"/>
</dbReference>
<proteinExistence type="inferred from homology"/>
<dbReference type="PANTHER" id="PTHR10457">
    <property type="entry name" value="MEVALONATE KINASE/GALACTOKINASE"/>
    <property type="match status" value="1"/>
</dbReference>
<evidence type="ECO:0000259" key="4">
    <source>
        <dbReference type="Pfam" id="PF00288"/>
    </source>
</evidence>
<dbReference type="Pfam" id="PF00288">
    <property type="entry name" value="GHMP_kinases_N"/>
    <property type="match status" value="1"/>
</dbReference>
<protein>
    <recommendedName>
        <fullName evidence="4">GHMP kinase N-terminal domain-containing protein</fullName>
    </recommendedName>
</protein>
<keyword evidence="2" id="KW-0547">Nucleotide-binding</keyword>
<dbReference type="InterPro" id="IPR014721">
    <property type="entry name" value="Ribsml_uS5_D2-typ_fold_subgr"/>
</dbReference>
<dbReference type="Gene3D" id="3.30.230.10">
    <property type="match status" value="1"/>
</dbReference>
<dbReference type="SUPFAM" id="SSF54211">
    <property type="entry name" value="Ribosomal protein S5 domain 2-like"/>
    <property type="match status" value="1"/>
</dbReference>
<comment type="similarity">
    <text evidence="1">Belongs to the GHMP kinase family. GalK subfamily.</text>
</comment>
<name>A0ABN8CJX6_9STRA</name>
<dbReference type="Gene3D" id="3.30.70.3170">
    <property type="match status" value="1"/>
</dbReference>
<reference evidence="5 6" key="1">
    <citation type="submission" date="2021-11" db="EMBL/GenBank/DDBJ databases">
        <authorList>
            <person name="Islam A."/>
            <person name="Islam S."/>
            <person name="Flora M.S."/>
            <person name="Rahman M."/>
            <person name="Ziaur R.M."/>
            <person name="Epstein J.H."/>
            <person name="Hassan M."/>
            <person name="Klassen M."/>
            <person name="Woodard K."/>
            <person name="Webb A."/>
            <person name="Webby R.J."/>
            <person name="El Zowalaty M.E."/>
        </authorList>
    </citation>
    <scope>NUCLEOTIDE SEQUENCE [LARGE SCALE GENOMIC DNA]</scope>
    <source>
        <strain evidence="5">Pf1</strain>
    </source>
</reference>